<dbReference type="Proteomes" id="UP001151760">
    <property type="component" value="Unassembled WGS sequence"/>
</dbReference>
<evidence type="ECO:0008006" key="4">
    <source>
        <dbReference type="Google" id="ProtNLM"/>
    </source>
</evidence>
<reference evidence="2" key="1">
    <citation type="journal article" date="2022" name="Int. J. Mol. Sci.">
        <title>Draft Genome of Tanacetum Coccineum: Genomic Comparison of Closely Related Tanacetum-Family Plants.</title>
        <authorList>
            <person name="Yamashiro T."/>
            <person name="Shiraishi A."/>
            <person name="Nakayama K."/>
            <person name="Satake H."/>
        </authorList>
    </citation>
    <scope>NUCLEOTIDE SEQUENCE</scope>
</reference>
<feature type="region of interest" description="Disordered" evidence="1">
    <location>
        <begin position="302"/>
        <end position="321"/>
    </location>
</feature>
<accession>A0ABQ5EXM8</accession>
<evidence type="ECO:0000313" key="2">
    <source>
        <dbReference type="EMBL" id="GJT55518.1"/>
    </source>
</evidence>
<proteinExistence type="predicted"/>
<evidence type="ECO:0000256" key="1">
    <source>
        <dbReference type="SAM" id="MobiDB-lite"/>
    </source>
</evidence>
<feature type="compositionally biased region" description="Low complexity" evidence="1">
    <location>
        <begin position="237"/>
        <end position="250"/>
    </location>
</feature>
<reference evidence="2" key="2">
    <citation type="submission" date="2022-01" db="EMBL/GenBank/DDBJ databases">
        <authorList>
            <person name="Yamashiro T."/>
            <person name="Shiraishi A."/>
            <person name="Satake H."/>
            <person name="Nakayama K."/>
        </authorList>
    </citation>
    <scope>NUCLEOTIDE SEQUENCE</scope>
</reference>
<gene>
    <name evidence="2" type="ORF">Tco_0990572</name>
</gene>
<sequence>MHNNIMAAGSKERPPMLGPGRYSQWRSRFLRYIDTKPNGEGLRKSILSGPYVPSTVLVQAVAATEGVPAVQQHTTIETMEIYSLLKACKTANEMWIAIERLQQGESLNVQDVKTNLFWEFGKFTSREGESMESYYSRFYKLMNELTRNNLQVTTMQVNVQFLQQLQPEWSRFVTVVKQSKEIDTISYHTLFDILKQYQNEVNDIRAERIAKSANPLALLAAAQPYSDNYYQAPKPQRSNTTSSSTRPSASTRHKGKEIAKPVTPQSESVSEEDSDPEQAQRDKDMQKNLALLAKYFKKLYKPTNNNLRTSSNSRNKTEDTTPREQMLLAMKDEAGSNLSNEENDFMLDTSNGEELEELTVVVMLMPRLQPADENAETVPSYDAKVVSQVHASSKVHEQVSLEKRKTIIQIMDDDQIDSNIIFDDPFMENNGGTSGHDSTGHDEYCEIQMLAYNVQRESIQMIHMLGKKPNKVYDPFLKAGLGYTNLVRLKKAVAAQPKMYDGDLIHNNKLLNALYETFVPQQEISAEQTYISISSTFDNGSTSKDAPSESPGPKMPTKSRTTKNELLKVKLDKSASDSRDIQANLLKRIKILENDFQRSQAQSIDFELKLQHQKEKMDCDVSWKAKLSTLHDENVLLKHQVESTVKERENIKLEFQKLFNSIKATRAQHQNEINEMFEDVTQKTYAYADVRAQNQDLLMTISELKSKLKTIDKGKHVNTKFDKSETLGQLLCVTPFNKNLAIKAKNVSNTKVTSDRSKIQNNHFIVYSHNLSKKTTPY</sequence>
<feature type="compositionally biased region" description="Low complexity" evidence="1">
    <location>
        <begin position="302"/>
        <end position="314"/>
    </location>
</feature>
<feature type="region of interest" description="Disordered" evidence="1">
    <location>
        <begin position="537"/>
        <end position="563"/>
    </location>
</feature>
<dbReference type="Pfam" id="PF14223">
    <property type="entry name" value="Retrotran_gag_2"/>
    <property type="match status" value="1"/>
</dbReference>
<organism evidence="2 3">
    <name type="scientific">Tanacetum coccineum</name>
    <dbReference type="NCBI Taxonomy" id="301880"/>
    <lineage>
        <taxon>Eukaryota</taxon>
        <taxon>Viridiplantae</taxon>
        <taxon>Streptophyta</taxon>
        <taxon>Embryophyta</taxon>
        <taxon>Tracheophyta</taxon>
        <taxon>Spermatophyta</taxon>
        <taxon>Magnoliopsida</taxon>
        <taxon>eudicotyledons</taxon>
        <taxon>Gunneridae</taxon>
        <taxon>Pentapetalae</taxon>
        <taxon>asterids</taxon>
        <taxon>campanulids</taxon>
        <taxon>Asterales</taxon>
        <taxon>Asteraceae</taxon>
        <taxon>Asteroideae</taxon>
        <taxon>Anthemideae</taxon>
        <taxon>Anthemidinae</taxon>
        <taxon>Tanacetum</taxon>
    </lineage>
</organism>
<keyword evidence="3" id="KW-1185">Reference proteome</keyword>
<evidence type="ECO:0000313" key="3">
    <source>
        <dbReference type="Proteomes" id="UP001151760"/>
    </source>
</evidence>
<name>A0ABQ5EXM8_9ASTR</name>
<feature type="region of interest" description="Disordered" evidence="1">
    <location>
        <begin position="228"/>
        <end position="282"/>
    </location>
</feature>
<dbReference type="EMBL" id="BQNB010016764">
    <property type="protein sequence ID" value="GJT55518.1"/>
    <property type="molecule type" value="Genomic_DNA"/>
</dbReference>
<protein>
    <recommendedName>
        <fullName evidence="4">Gag-Pol polyprotein</fullName>
    </recommendedName>
</protein>
<comment type="caution">
    <text evidence="2">The sequence shown here is derived from an EMBL/GenBank/DDBJ whole genome shotgun (WGS) entry which is preliminary data.</text>
</comment>